<feature type="transmembrane region" description="Helical" evidence="5">
    <location>
        <begin position="109"/>
        <end position="135"/>
    </location>
</feature>
<keyword evidence="2 5" id="KW-0812">Transmembrane</keyword>
<feature type="chain" id="PRO_5040507569" evidence="6">
    <location>
        <begin position="21"/>
        <end position="306"/>
    </location>
</feature>
<evidence type="ECO:0000256" key="3">
    <source>
        <dbReference type="ARBA" id="ARBA00022989"/>
    </source>
</evidence>
<proteinExistence type="predicted"/>
<keyword evidence="4 5" id="KW-0472">Membrane</keyword>
<dbReference type="EMBL" id="JAAAHY010000007">
    <property type="protein sequence ID" value="KAF9968749.1"/>
    <property type="molecule type" value="Genomic_DNA"/>
</dbReference>
<evidence type="ECO:0000259" key="7">
    <source>
        <dbReference type="Pfam" id="PF04116"/>
    </source>
</evidence>
<keyword evidence="9" id="KW-1185">Reference proteome</keyword>
<evidence type="ECO:0000256" key="2">
    <source>
        <dbReference type="ARBA" id="ARBA00022692"/>
    </source>
</evidence>
<dbReference type="Pfam" id="PF04116">
    <property type="entry name" value="FA_hydroxylase"/>
    <property type="match status" value="1"/>
</dbReference>
<sequence>MLSYHLRLFLFLSVLPRLNTTIPSDTITSPLVAHLETFWTSLFENRNEALVTLAMLFISHEIIYFGRCVPYLIADKIPSLQKYKIQQKTIQNTSQNQWKVFRYVLMSHFFFELPMIVGFHPVAVYFGMAISAVPFPSLSKMIPQIILFFVFEDFFHYWAHRALHYGPLYKHIHKIHHEWSAPFGLAAEYAHPIEVVILGTGTIGGPLIWCYFTHDLHLATTMIWMTCRLFQAVEAHSGYDFPWSTHNWLPFWSGSEHHDYHHMAFTNNFSTSFRWWDHIFGTNKKYIAYKERRAREMKEQKAKKVN</sequence>
<dbReference type="OrthoDB" id="1658724at2759"/>
<dbReference type="Proteomes" id="UP000738359">
    <property type="component" value="Unassembled WGS sequence"/>
</dbReference>
<dbReference type="GO" id="GO:0005506">
    <property type="term" value="F:iron ion binding"/>
    <property type="evidence" value="ECO:0007669"/>
    <property type="project" value="InterPro"/>
</dbReference>
<dbReference type="InterPro" id="IPR050307">
    <property type="entry name" value="Sterol_Desaturase_Related"/>
</dbReference>
<evidence type="ECO:0000313" key="9">
    <source>
        <dbReference type="Proteomes" id="UP000738359"/>
    </source>
</evidence>
<comment type="subcellular location">
    <subcellularLocation>
        <location evidence="1">Membrane</location>
    </subcellularLocation>
</comment>
<dbReference type="GO" id="GO:0008610">
    <property type="term" value="P:lipid biosynthetic process"/>
    <property type="evidence" value="ECO:0007669"/>
    <property type="project" value="InterPro"/>
</dbReference>
<comment type="caution">
    <text evidence="8">The sequence shown here is derived from an EMBL/GenBank/DDBJ whole genome shotgun (WGS) entry which is preliminary data.</text>
</comment>
<dbReference type="GO" id="GO:0016020">
    <property type="term" value="C:membrane"/>
    <property type="evidence" value="ECO:0007669"/>
    <property type="project" value="UniProtKB-SubCell"/>
</dbReference>
<evidence type="ECO:0000256" key="4">
    <source>
        <dbReference type="ARBA" id="ARBA00023136"/>
    </source>
</evidence>
<gene>
    <name evidence="8" type="primary">ERG25_2</name>
    <name evidence="8" type="ORF">BGZ70_009027</name>
</gene>
<dbReference type="InterPro" id="IPR006694">
    <property type="entry name" value="Fatty_acid_hydroxylase"/>
</dbReference>
<dbReference type="GO" id="GO:0016491">
    <property type="term" value="F:oxidoreductase activity"/>
    <property type="evidence" value="ECO:0007669"/>
    <property type="project" value="InterPro"/>
</dbReference>
<keyword evidence="3 5" id="KW-1133">Transmembrane helix</keyword>
<evidence type="ECO:0000256" key="6">
    <source>
        <dbReference type="SAM" id="SignalP"/>
    </source>
</evidence>
<evidence type="ECO:0000256" key="5">
    <source>
        <dbReference type="SAM" id="Phobius"/>
    </source>
</evidence>
<evidence type="ECO:0000256" key="1">
    <source>
        <dbReference type="ARBA" id="ARBA00004370"/>
    </source>
</evidence>
<keyword evidence="6" id="KW-0732">Signal</keyword>
<evidence type="ECO:0000313" key="8">
    <source>
        <dbReference type="EMBL" id="KAF9968749.1"/>
    </source>
</evidence>
<organism evidence="8 9">
    <name type="scientific">Mortierella alpina</name>
    <name type="common">Oleaginous fungus</name>
    <name type="synonym">Mortierella renispora</name>
    <dbReference type="NCBI Taxonomy" id="64518"/>
    <lineage>
        <taxon>Eukaryota</taxon>
        <taxon>Fungi</taxon>
        <taxon>Fungi incertae sedis</taxon>
        <taxon>Mucoromycota</taxon>
        <taxon>Mortierellomycotina</taxon>
        <taxon>Mortierellomycetes</taxon>
        <taxon>Mortierellales</taxon>
        <taxon>Mortierellaceae</taxon>
        <taxon>Mortierella</taxon>
    </lineage>
</organism>
<protein>
    <submittedName>
        <fullName evidence="8">C-4 sterol methyl oxidase</fullName>
    </submittedName>
</protein>
<feature type="signal peptide" evidence="6">
    <location>
        <begin position="1"/>
        <end position="20"/>
    </location>
</feature>
<accession>A0A9P6JEW9</accession>
<name>A0A9P6JEW9_MORAP</name>
<feature type="domain" description="Fatty acid hydroxylase" evidence="7">
    <location>
        <begin position="146"/>
        <end position="282"/>
    </location>
</feature>
<reference evidence="8" key="1">
    <citation type="journal article" date="2020" name="Fungal Divers.">
        <title>Resolving the Mortierellaceae phylogeny through synthesis of multi-gene phylogenetics and phylogenomics.</title>
        <authorList>
            <person name="Vandepol N."/>
            <person name="Liber J."/>
            <person name="Desiro A."/>
            <person name="Na H."/>
            <person name="Kennedy M."/>
            <person name="Barry K."/>
            <person name="Grigoriev I.V."/>
            <person name="Miller A.N."/>
            <person name="O'Donnell K."/>
            <person name="Stajich J.E."/>
            <person name="Bonito G."/>
        </authorList>
    </citation>
    <scope>NUCLEOTIDE SEQUENCE</scope>
    <source>
        <strain evidence="8">CK1249</strain>
    </source>
</reference>
<dbReference type="PANTHER" id="PTHR11863">
    <property type="entry name" value="STEROL DESATURASE"/>
    <property type="match status" value="1"/>
</dbReference>
<dbReference type="AlphaFoldDB" id="A0A9P6JEW9"/>